<dbReference type="GO" id="GO:0008194">
    <property type="term" value="F:UDP-glycosyltransferase activity"/>
    <property type="evidence" value="ECO:0007669"/>
    <property type="project" value="InterPro"/>
</dbReference>
<protein>
    <submittedName>
        <fullName evidence="2">UDP-glycosyltransferase 33F4</fullName>
    </submittedName>
</protein>
<accession>A0A0L7LHA7</accession>
<comment type="caution">
    <text evidence="2">The sequence shown here is derived from an EMBL/GenBank/DDBJ whole genome shotgun (WGS) entry which is preliminary data.</text>
</comment>
<name>A0A0L7LHA7_OPEBR</name>
<evidence type="ECO:0000313" key="2">
    <source>
        <dbReference type="EMBL" id="KOB74581.1"/>
    </source>
</evidence>
<dbReference type="InterPro" id="IPR002213">
    <property type="entry name" value="UDP_glucos_trans"/>
</dbReference>
<dbReference type="AlphaFoldDB" id="A0A0L7LHA7"/>
<proteinExistence type="predicted"/>
<dbReference type="Proteomes" id="UP000037510">
    <property type="component" value="Unassembled WGS sequence"/>
</dbReference>
<evidence type="ECO:0000313" key="3">
    <source>
        <dbReference type="Proteomes" id="UP000037510"/>
    </source>
</evidence>
<keyword evidence="1 2" id="KW-0808">Transferase</keyword>
<dbReference type="Pfam" id="PF00201">
    <property type="entry name" value="UDPGT"/>
    <property type="match status" value="1"/>
</dbReference>
<organism evidence="2 3">
    <name type="scientific">Operophtera brumata</name>
    <name type="common">Winter moth</name>
    <name type="synonym">Phalaena brumata</name>
    <dbReference type="NCBI Taxonomy" id="104452"/>
    <lineage>
        <taxon>Eukaryota</taxon>
        <taxon>Metazoa</taxon>
        <taxon>Ecdysozoa</taxon>
        <taxon>Arthropoda</taxon>
        <taxon>Hexapoda</taxon>
        <taxon>Insecta</taxon>
        <taxon>Pterygota</taxon>
        <taxon>Neoptera</taxon>
        <taxon>Endopterygota</taxon>
        <taxon>Lepidoptera</taxon>
        <taxon>Glossata</taxon>
        <taxon>Ditrysia</taxon>
        <taxon>Geometroidea</taxon>
        <taxon>Geometridae</taxon>
        <taxon>Larentiinae</taxon>
        <taxon>Operophtera</taxon>
    </lineage>
</organism>
<evidence type="ECO:0000256" key="1">
    <source>
        <dbReference type="ARBA" id="ARBA00022679"/>
    </source>
</evidence>
<sequence length="90" mass="10323">MRDQPESGLDRAVWWTEHVLRHAGGRHLRAPAANMSWREYLDLDLFLLLGSAVVRSQAQPLKQSDEERRPVEDIKDLGGLVVVREHVVSR</sequence>
<dbReference type="EMBL" id="JTDY01001195">
    <property type="protein sequence ID" value="KOB74581.1"/>
    <property type="molecule type" value="Genomic_DNA"/>
</dbReference>
<gene>
    <name evidence="2" type="ORF">OBRU01_08876</name>
</gene>
<keyword evidence="3" id="KW-1185">Reference proteome</keyword>
<reference evidence="2 3" key="1">
    <citation type="journal article" date="2015" name="Genome Biol. Evol.">
        <title>The genome of winter moth (Operophtera brumata) provides a genomic perspective on sexual dimorphism and phenology.</title>
        <authorList>
            <person name="Derks M.F."/>
            <person name="Smit S."/>
            <person name="Salis L."/>
            <person name="Schijlen E."/>
            <person name="Bossers A."/>
            <person name="Mateman C."/>
            <person name="Pijl A.S."/>
            <person name="de Ridder D."/>
            <person name="Groenen M.A."/>
            <person name="Visser M.E."/>
            <person name="Megens H.J."/>
        </authorList>
    </citation>
    <scope>NUCLEOTIDE SEQUENCE [LARGE SCALE GENOMIC DNA]</scope>
    <source>
        <strain evidence="2">WM2013NL</strain>
        <tissue evidence="2">Head and thorax</tissue>
    </source>
</reference>